<keyword evidence="3" id="KW-1185">Reference proteome</keyword>
<dbReference type="EMBL" id="HG970333">
    <property type="protein sequence ID" value="CEF76989.1"/>
    <property type="molecule type" value="Genomic_DNA"/>
</dbReference>
<evidence type="ECO:0000313" key="1">
    <source>
        <dbReference type="EMBL" id="CEF76989.1"/>
    </source>
</evidence>
<dbReference type="EnsemblFungi" id="CEF76989">
    <property type="protein sequence ID" value="CEF76989"/>
    <property type="gene ID" value="FGRRES_15496"/>
</dbReference>
<reference evidence="2 3" key="2">
    <citation type="journal article" date="2010" name="Nature">
        <title>Comparative genomics reveals mobile pathogenicity chromosomes in Fusarium.</title>
        <authorList>
            <person name="Ma L.J."/>
            <person name="van der Does H.C."/>
            <person name="Borkovich K.A."/>
            <person name="Coleman J.J."/>
            <person name="Daboussi M.J."/>
            <person name="Di Pietro A."/>
            <person name="Dufresne M."/>
            <person name="Freitag M."/>
            <person name="Grabherr M."/>
            <person name="Henrissat B."/>
            <person name="Houterman P.M."/>
            <person name="Kang S."/>
            <person name="Shim W.B."/>
            <person name="Woloshuk C."/>
            <person name="Xie X."/>
            <person name="Xu J.R."/>
            <person name="Antoniw J."/>
            <person name="Baker S.E."/>
            <person name="Bluhm B.H."/>
            <person name="Breakspear A."/>
            <person name="Brown D.W."/>
            <person name="Butchko R.A."/>
            <person name="Chapman S."/>
            <person name="Coulson R."/>
            <person name="Coutinho P.M."/>
            <person name="Danchin E.G."/>
            <person name="Diener A."/>
            <person name="Gale L.R."/>
            <person name="Gardiner D.M."/>
            <person name="Goff S."/>
            <person name="Hammond-Kosack K.E."/>
            <person name="Hilburn K."/>
            <person name="Hua-Van A."/>
            <person name="Jonkers W."/>
            <person name="Kazan K."/>
            <person name="Kodira C.D."/>
            <person name="Koehrsen M."/>
            <person name="Kumar L."/>
            <person name="Lee Y.H."/>
            <person name="Li L."/>
            <person name="Manners J.M."/>
            <person name="Miranda-Saavedra D."/>
            <person name="Mukherjee M."/>
            <person name="Park G."/>
            <person name="Park J."/>
            <person name="Park S.Y."/>
            <person name="Proctor R.H."/>
            <person name="Regev A."/>
            <person name="Ruiz-Roldan M.C."/>
            <person name="Sain D."/>
            <person name="Sakthikumar S."/>
            <person name="Sykes S."/>
            <person name="Schwartz D.C."/>
            <person name="Turgeon B.G."/>
            <person name="Wapinski I."/>
            <person name="Yoder O."/>
            <person name="Young S."/>
            <person name="Zeng Q."/>
            <person name="Zhou S."/>
            <person name="Galagan J."/>
            <person name="Cuomo C.A."/>
            <person name="Kistler H.C."/>
            <person name="Rep M."/>
        </authorList>
    </citation>
    <scope>GENOME REANNOTATION</scope>
    <source>
        <strain evidence="3">ATCC MYA-4620 / CBS 123657 / FGSC 9075 / NRRL 31084 / PH-1</strain>
        <strain evidence="2">PH-1 / ATCC MYA-4620 / FGSC 9075 / NRRL 31084</strain>
    </source>
</reference>
<dbReference type="AlphaFoldDB" id="A0A098DDE2"/>
<reference evidence="1 3" key="3">
    <citation type="journal article" date="2015" name="BMC Genomics">
        <title>The completed genome sequence of the pathogenic ascomycete fungus Fusarium graminearum.</title>
        <authorList>
            <person name="King R."/>
            <person name="Urban M."/>
            <person name="Hammond-Kosack M.C."/>
            <person name="Hassani-Pak K."/>
            <person name="Hammond-Kosack K.E."/>
        </authorList>
    </citation>
    <scope>NUCLEOTIDE SEQUENCE [LARGE SCALE GENOMIC DNA]</scope>
    <source>
        <strain evidence="3">ATCC MYA-4620 / CBS 123657 / FGSC 9075 / NRRL 31084 / PH-1</strain>
        <strain evidence="1">PH-1</strain>
    </source>
</reference>
<protein>
    <submittedName>
        <fullName evidence="1">Chromosome 2, complete genome</fullName>
    </submittedName>
</protein>
<evidence type="ECO:0000313" key="3">
    <source>
        <dbReference type="Proteomes" id="UP000070720"/>
    </source>
</evidence>
<evidence type="ECO:0000313" key="2">
    <source>
        <dbReference type="EnsemblFungi" id="CEF76989"/>
    </source>
</evidence>
<dbReference type="VEuPathDB" id="FungiDB:FGRAMPH1_01G10373"/>
<organism evidence="1 3">
    <name type="scientific">Gibberella zeae (strain ATCC MYA-4620 / CBS 123657 / FGSC 9075 / NRRL 31084 / PH-1)</name>
    <name type="common">Wheat head blight fungus</name>
    <name type="synonym">Fusarium graminearum</name>
    <dbReference type="NCBI Taxonomy" id="229533"/>
    <lineage>
        <taxon>Eukaryota</taxon>
        <taxon>Fungi</taxon>
        <taxon>Dikarya</taxon>
        <taxon>Ascomycota</taxon>
        <taxon>Pezizomycotina</taxon>
        <taxon>Sordariomycetes</taxon>
        <taxon>Hypocreomycetidae</taxon>
        <taxon>Hypocreales</taxon>
        <taxon>Nectriaceae</taxon>
        <taxon>Fusarium</taxon>
    </lineage>
</organism>
<sequence>MSSDARAASEHLRMNQTVEISGSQVVILYCKTRLPGNNHRYDPHVKREISSKPALPVTWRDD</sequence>
<reference evidence="2" key="4">
    <citation type="submission" date="2017-01" db="UniProtKB">
        <authorList>
            <consortium name="EnsemblFungi"/>
        </authorList>
    </citation>
    <scope>IDENTIFICATION</scope>
    <source>
        <strain evidence="2">PH-1 / ATCC MYA-4620 / FGSC 9075 / NRRL 31084</strain>
    </source>
</reference>
<accession>A0A0E0S0G4</accession>
<dbReference type="InParanoid" id="A0A098DDE2"/>
<dbReference type="Proteomes" id="UP000070720">
    <property type="component" value="Chromosome 2"/>
</dbReference>
<reference evidence="2 3" key="1">
    <citation type="journal article" date="2007" name="Science">
        <title>The Fusarium graminearum genome reveals a link between localized polymorphism and pathogen specialization.</title>
        <authorList>
            <person name="Cuomo C.A."/>
            <person name="Gueldener U."/>
            <person name="Xu J.-R."/>
            <person name="Trail F."/>
            <person name="Turgeon B.G."/>
            <person name="Di Pietro A."/>
            <person name="Walton J.D."/>
            <person name="Ma L.-J."/>
            <person name="Baker S.E."/>
            <person name="Rep M."/>
            <person name="Adam G."/>
            <person name="Antoniw J."/>
            <person name="Baldwin T."/>
            <person name="Calvo S.E."/>
            <person name="Chang Y.-L."/>
            <person name="DeCaprio D."/>
            <person name="Gale L.R."/>
            <person name="Gnerre S."/>
            <person name="Goswami R.S."/>
            <person name="Hammond-Kosack K."/>
            <person name="Harris L.J."/>
            <person name="Hilburn K."/>
            <person name="Kennell J.C."/>
            <person name="Kroken S."/>
            <person name="Magnuson J.K."/>
            <person name="Mannhaupt G."/>
            <person name="Mauceli E.W."/>
            <person name="Mewes H.-W."/>
            <person name="Mitterbauer R."/>
            <person name="Muehlbauer G."/>
            <person name="Muensterkoetter M."/>
            <person name="Nelson D."/>
            <person name="O'Donnell K."/>
            <person name="Ouellet T."/>
            <person name="Qi W."/>
            <person name="Quesneville H."/>
            <person name="Roncero M.I.G."/>
            <person name="Seong K.-Y."/>
            <person name="Tetko I.V."/>
            <person name="Urban M."/>
            <person name="Waalwijk C."/>
            <person name="Ward T.J."/>
            <person name="Yao J."/>
            <person name="Birren B.W."/>
            <person name="Kistler H.C."/>
        </authorList>
    </citation>
    <scope>NUCLEOTIDE SEQUENCE [LARGE SCALE GENOMIC DNA]</scope>
    <source>
        <strain evidence="3">ATCC MYA-4620 / CBS 123657 / FGSC 9075 / NRRL 31084 / PH-1</strain>
        <strain evidence="2">PH-1 / ATCC MYA-4620 / FGSC 9075 / NRRL 31084</strain>
    </source>
</reference>
<accession>A0A098DDE2</accession>
<gene>
    <name evidence="1" type="ORF">FGRAMPH1_01T10373</name>
</gene>
<name>A0A098DDE2_GIBZE</name>
<proteinExistence type="predicted"/>